<name>A0A2T4UG36_9ACTN</name>
<dbReference type="SUPFAM" id="SSF159245">
    <property type="entry name" value="AttH-like"/>
    <property type="match status" value="1"/>
</dbReference>
<evidence type="ECO:0000313" key="3">
    <source>
        <dbReference type="Proteomes" id="UP000240739"/>
    </source>
</evidence>
<gene>
    <name evidence="2" type="ORF">C7Y72_00250</name>
</gene>
<proteinExistence type="predicted"/>
<organism evidence="2 3">
    <name type="scientific">Paraconexibacter algicola</name>
    <dbReference type="NCBI Taxonomy" id="2133960"/>
    <lineage>
        <taxon>Bacteria</taxon>
        <taxon>Bacillati</taxon>
        <taxon>Actinomycetota</taxon>
        <taxon>Thermoleophilia</taxon>
        <taxon>Solirubrobacterales</taxon>
        <taxon>Paraconexibacteraceae</taxon>
        <taxon>Paraconexibacter</taxon>
    </lineage>
</organism>
<accession>A0A2T4UG36</accession>
<dbReference type="GO" id="GO:0009976">
    <property type="term" value="F:tocopherol cyclase activity"/>
    <property type="evidence" value="ECO:0007669"/>
    <property type="project" value="InterPro"/>
</dbReference>
<reference evidence="2 3" key="1">
    <citation type="submission" date="2018-03" db="EMBL/GenBank/DDBJ databases">
        <title>Aquarubrobacter algicola gen. nov., sp. nov., a novel actinobacterium isolated from shallow eutrophic lake during the end of cyanobacterial harmful algal blooms.</title>
        <authorList>
            <person name="Chun S.J."/>
        </authorList>
    </citation>
    <scope>NUCLEOTIDE SEQUENCE [LARGE SCALE GENOMIC DNA]</scope>
    <source>
        <strain evidence="2 3">Seoho-28</strain>
    </source>
</reference>
<sequence length="353" mass="37739">MLRRYRATGADLPFGDPLRAHGTALEGYFWRLTDPGSGRVVVALCGVHRDGEGRSWSNVALAAHPGRVLHQADVPGGLADPDDLGVRAGAGTFHGDERGVRVDLGPRARLDLHIHEACAWPTGRALGGLGIGQVVPGLSQRWHPYLLGARATGTAQLDGERIDLDGFRVYAEKNWGTSGFPSRWWWGQAQHVDGRPDACVAFAGGAISLGPWRTHATAIVVRVGDRVVRLGDPVRSPVRTDFATDGRWRLWARSRRLTVELDGRADPAGAHLLPVPLPARRCSVPGARQHFDGQLHVTVRERGRLLLEGRSPLAGLEHGGAHVMAEVSRAAAATAPGGRPAGCLPAGRGRRAA</sequence>
<keyword evidence="3" id="KW-1185">Reference proteome</keyword>
<protein>
    <recommendedName>
        <fullName evidence="4">Tocopherol cyclase</fullName>
    </recommendedName>
</protein>
<feature type="compositionally biased region" description="Low complexity" evidence="1">
    <location>
        <begin position="332"/>
        <end position="342"/>
    </location>
</feature>
<dbReference type="RefSeq" id="WP_107566628.1">
    <property type="nucleotide sequence ID" value="NZ_PYYB01000001.1"/>
</dbReference>
<evidence type="ECO:0000313" key="2">
    <source>
        <dbReference type="EMBL" id="PTL58190.1"/>
    </source>
</evidence>
<evidence type="ECO:0008006" key="4">
    <source>
        <dbReference type="Google" id="ProtNLM"/>
    </source>
</evidence>
<dbReference type="OrthoDB" id="9772627at2"/>
<dbReference type="Pfam" id="PF14249">
    <property type="entry name" value="Tocopherol_cycl"/>
    <property type="match status" value="1"/>
</dbReference>
<dbReference type="PANTHER" id="PTHR35309">
    <property type="match status" value="1"/>
</dbReference>
<dbReference type="AlphaFoldDB" id="A0A2T4UG36"/>
<comment type="caution">
    <text evidence="2">The sequence shown here is derived from an EMBL/GenBank/DDBJ whole genome shotgun (WGS) entry which is preliminary data.</text>
</comment>
<dbReference type="EMBL" id="PYYB01000001">
    <property type="protein sequence ID" value="PTL58190.1"/>
    <property type="molecule type" value="Genomic_DNA"/>
</dbReference>
<dbReference type="InterPro" id="IPR025893">
    <property type="entry name" value="Tocopherol_cyclase"/>
</dbReference>
<dbReference type="PANTHER" id="PTHR35309:SF4">
    <property type="entry name" value="TOCOPHEROL CYCLASE"/>
    <property type="match status" value="1"/>
</dbReference>
<dbReference type="Proteomes" id="UP000240739">
    <property type="component" value="Unassembled WGS sequence"/>
</dbReference>
<evidence type="ECO:0000256" key="1">
    <source>
        <dbReference type="SAM" id="MobiDB-lite"/>
    </source>
</evidence>
<feature type="region of interest" description="Disordered" evidence="1">
    <location>
        <begin position="332"/>
        <end position="353"/>
    </location>
</feature>